<gene>
    <name evidence="2" type="ORF">MGAL_10B041750</name>
</gene>
<dbReference type="EMBL" id="UYJE01004305">
    <property type="protein sequence ID" value="VDI26992.1"/>
    <property type="molecule type" value="Genomic_DNA"/>
</dbReference>
<keyword evidence="1" id="KW-0812">Transmembrane</keyword>
<feature type="transmembrane region" description="Helical" evidence="1">
    <location>
        <begin position="6"/>
        <end position="30"/>
    </location>
</feature>
<dbReference type="PANTHER" id="PTHR34923">
    <property type="entry name" value="SMALL INTEGRAL MEMBRANE PROTEIN 20"/>
    <property type="match status" value="1"/>
</dbReference>
<dbReference type="PANTHER" id="PTHR34923:SF1">
    <property type="entry name" value="SMALL INTEGRAL MEMBRANE PROTEIN 20"/>
    <property type="match status" value="1"/>
</dbReference>
<dbReference type="GO" id="GO:0005743">
    <property type="term" value="C:mitochondrial inner membrane"/>
    <property type="evidence" value="ECO:0007669"/>
    <property type="project" value="TreeGrafter"/>
</dbReference>
<evidence type="ECO:0000256" key="1">
    <source>
        <dbReference type="SAM" id="Phobius"/>
    </source>
</evidence>
<keyword evidence="3" id="KW-1185">Reference proteome</keyword>
<evidence type="ECO:0000313" key="3">
    <source>
        <dbReference type="Proteomes" id="UP000596742"/>
    </source>
</evidence>
<dbReference type="OrthoDB" id="8755372at2759"/>
<dbReference type="InterPro" id="IPR027917">
    <property type="entry name" value="MITRAC7/Phoenixin"/>
</dbReference>
<sequence length="71" mass="8094">MTGWRLVAFWGAFVGSIGGFMYAVAIYPMMNVDKYKELQKKGRAGLDIESIQPADMKVWSDPFAPYKKKKE</sequence>
<evidence type="ECO:0000313" key="2">
    <source>
        <dbReference type="EMBL" id="VDI26992.1"/>
    </source>
</evidence>
<dbReference type="Proteomes" id="UP000596742">
    <property type="component" value="Unassembled WGS sequence"/>
</dbReference>
<evidence type="ECO:0008006" key="4">
    <source>
        <dbReference type="Google" id="ProtNLM"/>
    </source>
</evidence>
<dbReference type="AlphaFoldDB" id="A0A8B6DZZ1"/>
<comment type="caution">
    <text evidence="2">The sequence shown here is derived from an EMBL/GenBank/DDBJ whole genome shotgun (WGS) entry which is preliminary data.</text>
</comment>
<keyword evidence="1" id="KW-0472">Membrane</keyword>
<reference evidence="2" key="1">
    <citation type="submission" date="2018-11" db="EMBL/GenBank/DDBJ databases">
        <authorList>
            <person name="Alioto T."/>
            <person name="Alioto T."/>
        </authorList>
    </citation>
    <scope>NUCLEOTIDE SEQUENCE</scope>
</reference>
<protein>
    <recommendedName>
        <fullName evidence="4">Small integral membrane protein 20</fullName>
    </recommendedName>
</protein>
<dbReference type="Pfam" id="PF15061">
    <property type="entry name" value="MITRAC7_Phoenixin"/>
    <property type="match status" value="1"/>
</dbReference>
<organism evidence="2 3">
    <name type="scientific">Mytilus galloprovincialis</name>
    <name type="common">Mediterranean mussel</name>
    <dbReference type="NCBI Taxonomy" id="29158"/>
    <lineage>
        <taxon>Eukaryota</taxon>
        <taxon>Metazoa</taxon>
        <taxon>Spiralia</taxon>
        <taxon>Lophotrochozoa</taxon>
        <taxon>Mollusca</taxon>
        <taxon>Bivalvia</taxon>
        <taxon>Autobranchia</taxon>
        <taxon>Pteriomorphia</taxon>
        <taxon>Mytilida</taxon>
        <taxon>Mytiloidea</taxon>
        <taxon>Mytilidae</taxon>
        <taxon>Mytilinae</taxon>
        <taxon>Mytilus</taxon>
    </lineage>
</organism>
<keyword evidence="1" id="KW-1133">Transmembrane helix</keyword>
<dbReference type="GO" id="GO:0033617">
    <property type="term" value="P:mitochondrial respiratory chain complex IV assembly"/>
    <property type="evidence" value="ECO:0007669"/>
    <property type="project" value="InterPro"/>
</dbReference>
<name>A0A8B6DZZ1_MYTGA</name>
<proteinExistence type="predicted"/>
<accession>A0A8B6DZZ1</accession>